<dbReference type="Pfam" id="PF07715">
    <property type="entry name" value="Plug"/>
    <property type="match status" value="1"/>
</dbReference>
<accession>A0A0X8X2W8</accession>
<evidence type="ECO:0000313" key="5">
    <source>
        <dbReference type="EMBL" id="BAU54167.1"/>
    </source>
</evidence>
<keyword evidence="4" id="KW-0798">TonB box</keyword>
<proteinExistence type="inferred from homology"/>
<dbReference type="InterPro" id="IPR000531">
    <property type="entry name" value="Beta-barrel_TonB"/>
</dbReference>
<dbReference type="Gene3D" id="2.60.40.1120">
    <property type="entry name" value="Carboxypeptidase-like, regulatory domain"/>
    <property type="match status" value="1"/>
</dbReference>
<evidence type="ECO:0000313" key="6">
    <source>
        <dbReference type="Proteomes" id="UP000218263"/>
    </source>
</evidence>
<comment type="subcellular location">
    <subcellularLocation>
        <location evidence="1 4">Cell outer membrane</location>
    </subcellularLocation>
</comment>
<dbReference type="Pfam" id="PF13715">
    <property type="entry name" value="CarbopepD_reg_2"/>
    <property type="match status" value="1"/>
</dbReference>
<evidence type="ECO:0000256" key="3">
    <source>
        <dbReference type="ARBA" id="ARBA00023237"/>
    </source>
</evidence>
<dbReference type="SUPFAM" id="SSF56935">
    <property type="entry name" value="Porins"/>
    <property type="match status" value="1"/>
</dbReference>
<dbReference type="RefSeq" id="WP_096352010.1">
    <property type="nucleotide sequence ID" value="NZ_AP017313.1"/>
</dbReference>
<organism evidence="5 6">
    <name type="scientific">Mucilaginibacter gotjawali</name>
    <dbReference type="NCBI Taxonomy" id="1550579"/>
    <lineage>
        <taxon>Bacteria</taxon>
        <taxon>Pseudomonadati</taxon>
        <taxon>Bacteroidota</taxon>
        <taxon>Sphingobacteriia</taxon>
        <taxon>Sphingobacteriales</taxon>
        <taxon>Sphingobacteriaceae</taxon>
        <taxon>Mucilaginibacter</taxon>
    </lineage>
</organism>
<dbReference type="GO" id="GO:0009279">
    <property type="term" value="C:cell outer membrane"/>
    <property type="evidence" value="ECO:0007669"/>
    <property type="project" value="UniProtKB-SubCell"/>
</dbReference>
<dbReference type="PANTHER" id="PTHR40980:SF4">
    <property type="entry name" value="TONB-DEPENDENT RECEPTOR-LIKE BETA-BARREL DOMAIN-CONTAINING PROTEIN"/>
    <property type="match status" value="1"/>
</dbReference>
<keyword evidence="5" id="KW-0675">Receptor</keyword>
<dbReference type="InterPro" id="IPR012910">
    <property type="entry name" value="Plug_dom"/>
</dbReference>
<dbReference type="PANTHER" id="PTHR40980">
    <property type="entry name" value="PLUG DOMAIN-CONTAINING PROTEIN"/>
    <property type="match status" value="1"/>
</dbReference>
<dbReference type="InterPro" id="IPR037066">
    <property type="entry name" value="Plug_dom_sf"/>
</dbReference>
<evidence type="ECO:0000256" key="4">
    <source>
        <dbReference type="RuleBase" id="RU003357"/>
    </source>
</evidence>
<dbReference type="SUPFAM" id="SSF49464">
    <property type="entry name" value="Carboxypeptidase regulatory domain-like"/>
    <property type="match status" value="1"/>
</dbReference>
<dbReference type="InterPro" id="IPR036942">
    <property type="entry name" value="Beta-barrel_TonB_sf"/>
</dbReference>
<keyword evidence="2 4" id="KW-0472">Membrane</keyword>
<evidence type="ECO:0000256" key="2">
    <source>
        <dbReference type="ARBA" id="ARBA00023136"/>
    </source>
</evidence>
<keyword evidence="6" id="KW-1185">Reference proteome</keyword>
<dbReference type="InterPro" id="IPR008969">
    <property type="entry name" value="CarboxyPept-like_regulatory"/>
</dbReference>
<dbReference type="OrthoDB" id="8727862at2"/>
<dbReference type="Gene3D" id="2.170.130.10">
    <property type="entry name" value="TonB-dependent receptor, plug domain"/>
    <property type="match status" value="1"/>
</dbReference>
<comment type="similarity">
    <text evidence="4">Belongs to the TonB-dependent receptor family.</text>
</comment>
<evidence type="ECO:0000256" key="1">
    <source>
        <dbReference type="ARBA" id="ARBA00004442"/>
    </source>
</evidence>
<gene>
    <name evidence="5" type="primary">cirA_1</name>
    <name evidence="5" type="ORF">MgSA37_02339</name>
</gene>
<keyword evidence="3" id="KW-0998">Cell outer membrane</keyword>
<dbReference type="EMBL" id="AP017313">
    <property type="protein sequence ID" value="BAU54167.1"/>
    <property type="molecule type" value="Genomic_DNA"/>
</dbReference>
<protein>
    <submittedName>
        <fullName evidence="5">Colicin I receptor</fullName>
    </submittedName>
</protein>
<dbReference type="KEGG" id="mgot:MgSA37_02339"/>
<sequence length="943" mass="104838">MKIIFTILISFLFFSESFASSVSGYVFDKNVNEQLVGATIIVKPGTHRTFSKLNGKYSINDLDPGVYSFHVSYIGYISIDTTISIKAEENLKVNFYLLPNTSSLNAVTITAKSNKESDQYAKRAEQRADNLVNIVSANSIAISPDITVANVMARVSGVSVQRGNTGDGQYVIIRGMDPRYSTTLINGIKIPSPDNKERYVPLDIFPADLVERIEVYKSLTPDMEGDASGGVVNLIMKTAPDGLRIEGNAGAGYSQIFSARPFESYSRATVNAKSPAEIIGIGQPASISDFPYQNLLTSSKKTPVNSNFSLTVGDRFLNNKLGVIFSGTYQNTYAGNNTARLVENATLTPAKGPDAQMIQVFPDYLTRQYSSLTNRLGLITTIDYKFNADNSISLFGTYLQLNEDRVRFTKDLLLGDYSYQGYIGGFEQQFETQTRTDLQGIYSTMLQGNNKIVGALTTDWTLAYSVASQELPDMAAFNTLQSINPNSTGTATSVTYGPLQVRPENRQWEHNTDKDLSAYLNLHYKTAIAGNKTLVSIGGMVRHKTRDNFDNVYNLNYVPDANSTYELYTSIPDAKFQFQPATDALGNAASNGGVYTFTENVQSGYGEAKYFIGDRFDALFGVRVENTYQSFVSSLPETIAGKSATITYMDILPSINLKYALSKKANLRASYFKSILRPAFSDLVPYVDNTGFGQDNFPTTGNPNIQHSKIDNYDFRYELFPNGLDQFMVGGFFKTIVDPIEYAVVTTGFAAGYTLSPANFGTAHNYGFEAVFRKFFGSIGIAGNYTYTHSLVNSTKIFQYTDPVDNSYHSINVNQPRPLQGQAANVANVSLLYKNTKNGFDAQLAMVYTGERIDLLSLYKNLDNWERPTVNLDFSAQKEFNQHYIIYVKVNNLLNTPYELFVKQPNQAYSGNSKLPFQESPNYATIENDKYYARFLIGFRFKF</sequence>
<name>A0A0X8X2W8_9SPHI</name>
<dbReference type="Proteomes" id="UP000218263">
    <property type="component" value="Chromosome"/>
</dbReference>
<reference evidence="5 6" key="1">
    <citation type="submission" date="2015-12" db="EMBL/GenBank/DDBJ databases">
        <title>Genome sequence of Mucilaginibacter gotjawali.</title>
        <authorList>
            <person name="Lee J.S."/>
            <person name="Lee K.C."/>
            <person name="Kim K.K."/>
            <person name="Lee B.W."/>
        </authorList>
    </citation>
    <scope>NUCLEOTIDE SEQUENCE [LARGE SCALE GENOMIC DNA]</scope>
    <source>
        <strain evidence="5 6">SA3-7</strain>
    </source>
</reference>
<dbReference type="Gene3D" id="2.40.170.20">
    <property type="entry name" value="TonB-dependent receptor, beta-barrel domain"/>
    <property type="match status" value="1"/>
</dbReference>
<dbReference type="AlphaFoldDB" id="A0A0X8X2W8"/>
<dbReference type="Pfam" id="PF00593">
    <property type="entry name" value="TonB_dep_Rec_b-barrel"/>
    <property type="match status" value="1"/>
</dbReference>